<evidence type="ECO:0000256" key="8">
    <source>
        <dbReference type="SAM" id="MobiDB-lite"/>
    </source>
</evidence>
<dbReference type="GO" id="GO:0008893">
    <property type="term" value="F:guanosine-3',5'-bis(diphosphate) 3'-diphosphatase activity"/>
    <property type="evidence" value="ECO:0007669"/>
    <property type="project" value="UniProtKB-EC"/>
</dbReference>
<dbReference type="InterPro" id="IPR052194">
    <property type="entry name" value="MESH1"/>
</dbReference>
<dbReference type="InterPro" id="IPR003607">
    <property type="entry name" value="HD/PDEase_dom"/>
</dbReference>
<dbReference type="EMBL" id="OE013124">
    <property type="protein sequence ID" value="CAD7464359.1"/>
    <property type="molecule type" value="Genomic_DNA"/>
</dbReference>
<feature type="region of interest" description="Disordered" evidence="8">
    <location>
        <begin position="21"/>
        <end position="46"/>
    </location>
</feature>
<evidence type="ECO:0000256" key="5">
    <source>
        <dbReference type="ARBA" id="ARBA00041464"/>
    </source>
</evidence>
<gene>
    <name evidence="10" type="ORF">TTEB3V08_LOCUS12238</name>
</gene>
<comment type="similarity">
    <text evidence="3">Belongs to the MESH1 family.</text>
</comment>
<evidence type="ECO:0000259" key="9">
    <source>
        <dbReference type="PROSITE" id="PS51831"/>
    </source>
</evidence>
<dbReference type="SMART" id="SM00471">
    <property type="entry name" value="HDc"/>
    <property type="match status" value="1"/>
</dbReference>
<comment type="catalytic activity">
    <reaction evidence="7">
        <text>guanosine 3',5'-bis(diphosphate) + H2O = GDP + diphosphate + H(+)</text>
        <dbReference type="Rhea" id="RHEA:14253"/>
        <dbReference type="ChEBI" id="CHEBI:15377"/>
        <dbReference type="ChEBI" id="CHEBI:15378"/>
        <dbReference type="ChEBI" id="CHEBI:33019"/>
        <dbReference type="ChEBI" id="CHEBI:58189"/>
        <dbReference type="ChEBI" id="CHEBI:77828"/>
        <dbReference type="EC" id="3.1.7.2"/>
    </reaction>
</comment>
<proteinExistence type="inferred from homology"/>
<evidence type="ECO:0000256" key="3">
    <source>
        <dbReference type="ARBA" id="ARBA00038354"/>
    </source>
</evidence>
<evidence type="ECO:0000313" key="10">
    <source>
        <dbReference type="EMBL" id="CAD7464359.1"/>
    </source>
</evidence>
<comment type="function">
    <text evidence="2">ppGpp hydrolyzing enzyme involved in starvation response.</text>
</comment>
<dbReference type="AlphaFoldDB" id="A0A7R9ITK6"/>
<evidence type="ECO:0000256" key="1">
    <source>
        <dbReference type="ARBA" id="ARBA00024387"/>
    </source>
</evidence>
<evidence type="ECO:0000256" key="7">
    <source>
        <dbReference type="ARBA" id="ARBA00047968"/>
    </source>
</evidence>
<dbReference type="PANTHER" id="PTHR46246:SF1">
    <property type="entry name" value="GUANOSINE-3',5'-BIS(DIPHOSPHATE) 3'-PYROPHOSPHOHYDROLASE MESH1"/>
    <property type="match status" value="1"/>
</dbReference>
<dbReference type="CDD" id="cd00077">
    <property type="entry name" value="HDc"/>
    <property type="match status" value="1"/>
</dbReference>
<evidence type="ECO:0000256" key="6">
    <source>
        <dbReference type="ARBA" id="ARBA00041770"/>
    </source>
</evidence>
<name>A0A7R9ITK6_9NEOP</name>
<dbReference type="PANTHER" id="PTHR46246">
    <property type="entry name" value="GUANOSINE-3',5'-BIS(DIPHOSPHATE) 3'-PYROPHOSPHOHYDROLASE MESH1"/>
    <property type="match status" value="1"/>
</dbReference>
<dbReference type="EC" id="3.1.7.2" evidence="1"/>
<reference evidence="10" key="1">
    <citation type="submission" date="2020-11" db="EMBL/GenBank/DDBJ databases">
        <authorList>
            <person name="Tran Van P."/>
        </authorList>
    </citation>
    <scope>NUCLEOTIDE SEQUENCE</scope>
</reference>
<dbReference type="Gene3D" id="1.10.3210.10">
    <property type="entry name" value="Hypothetical protein af1432"/>
    <property type="match status" value="1"/>
</dbReference>
<sequence length="191" mass="21556">MEADNVASILIKCTNFAAIKHKSQRRKDPEKTPYINHPVGMPTTSSNHPSGVAYILTDEAGVTDIEVLQAALLHDTVEDTDTTFTEIEEIFGSKVRKLVEEVTDDKTKSKEERKSLQVVHARTSSPGAKLIKLADKLYNLRDLERATPEGWTKERVAEYFEWSRKVVSGLQGTNKPMEDSLRKIFQKRGIE</sequence>
<accession>A0A7R9ITK6</accession>
<protein>
    <recommendedName>
        <fullName evidence="4">Guanosine-3',5'-bis(diphosphate) 3'-pyrophosphohydrolase MESH1</fullName>
        <ecNumber evidence="1">3.1.7.2</ecNumber>
    </recommendedName>
    <alternativeName>
        <fullName evidence="5">Metazoan SpoT homolog 1</fullName>
    </alternativeName>
    <alternativeName>
        <fullName evidence="6">Penta-phosphate guanosine-3'-pyrophosphohydrolase</fullName>
    </alternativeName>
</protein>
<dbReference type="PROSITE" id="PS51831">
    <property type="entry name" value="HD"/>
    <property type="match status" value="1"/>
</dbReference>
<evidence type="ECO:0000256" key="4">
    <source>
        <dbReference type="ARBA" id="ARBA00040793"/>
    </source>
</evidence>
<evidence type="ECO:0000256" key="2">
    <source>
        <dbReference type="ARBA" id="ARBA00037781"/>
    </source>
</evidence>
<organism evidence="10">
    <name type="scientific">Timema tahoe</name>
    <dbReference type="NCBI Taxonomy" id="61484"/>
    <lineage>
        <taxon>Eukaryota</taxon>
        <taxon>Metazoa</taxon>
        <taxon>Ecdysozoa</taxon>
        <taxon>Arthropoda</taxon>
        <taxon>Hexapoda</taxon>
        <taxon>Insecta</taxon>
        <taxon>Pterygota</taxon>
        <taxon>Neoptera</taxon>
        <taxon>Polyneoptera</taxon>
        <taxon>Phasmatodea</taxon>
        <taxon>Timematodea</taxon>
        <taxon>Timematoidea</taxon>
        <taxon>Timematidae</taxon>
        <taxon>Timema</taxon>
    </lineage>
</organism>
<dbReference type="InterPro" id="IPR006674">
    <property type="entry name" value="HD_domain"/>
</dbReference>
<dbReference type="Pfam" id="PF13328">
    <property type="entry name" value="HD_4"/>
    <property type="match status" value="1"/>
</dbReference>
<feature type="domain" description="HD" evidence="9">
    <location>
        <begin position="45"/>
        <end position="140"/>
    </location>
</feature>
<dbReference type="SUPFAM" id="SSF109604">
    <property type="entry name" value="HD-domain/PDEase-like"/>
    <property type="match status" value="1"/>
</dbReference>